<evidence type="ECO:0000313" key="1">
    <source>
        <dbReference type="EMBL" id="KAF9894846.1"/>
    </source>
</evidence>
<reference evidence="1" key="1">
    <citation type="journal article" date="2019" name="Beilstein J. Org. Chem.">
        <title>Nanangenines: drimane sesquiterpenoids as the dominant metabolite cohort of a novel Australian fungus, Aspergillus nanangensis.</title>
        <authorList>
            <person name="Lacey H.J."/>
            <person name="Gilchrist C.L.M."/>
            <person name="Crombie A."/>
            <person name="Kalaitzis J.A."/>
            <person name="Vuong D."/>
            <person name="Rutledge P.J."/>
            <person name="Turner P."/>
            <person name="Pitt J.I."/>
            <person name="Lacey E."/>
            <person name="Chooi Y.H."/>
            <person name="Piggott A.M."/>
        </authorList>
    </citation>
    <scope>NUCLEOTIDE SEQUENCE</scope>
    <source>
        <strain evidence="1">MST-FP2251</strain>
    </source>
</reference>
<comment type="caution">
    <text evidence="1">The sequence shown here is derived from an EMBL/GenBank/DDBJ whole genome shotgun (WGS) entry which is preliminary data.</text>
</comment>
<evidence type="ECO:0000313" key="2">
    <source>
        <dbReference type="Proteomes" id="UP001194746"/>
    </source>
</evidence>
<keyword evidence="2" id="KW-1185">Reference proteome</keyword>
<sequence>MLQSFANALKIKEYLQKHSIYDLVILLVGMLPNLKDCSLEIYSPRSQELLHRYSTGLPYVPEIPPRPALKTLELSGSDRGMNVFYLEDRHARVLLEACPYLETLTLHGCGGISSQMPSLANLKSLRIRNSVMTKKDVEALVSCCSGLQNFLYKSCHIDPIWGSSHSFHEGENHLTSFHVAKVLRRHRAIL</sequence>
<proteinExistence type="predicted"/>
<gene>
    <name evidence="1" type="ORF">FE257_004467</name>
</gene>
<reference evidence="1" key="2">
    <citation type="submission" date="2020-02" db="EMBL/GenBank/DDBJ databases">
        <authorList>
            <person name="Gilchrist C.L.M."/>
            <person name="Chooi Y.-H."/>
        </authorList>
    </citation>
    <scope>NUCLEOTIDE SEQUENCE</scope>
    <source>
        <strain evidence="1">MST-FP2251</strain>
    </source>
</reference>
<organism evidence="1 2">
    <name type="scientific">Aspergillus nanangensis</name>
    <dbReference type="NCBI Taxonomy" id="2582783"/>
    <lineage>
        <taxon>Eukaryota</taxon>
        <taxon>Fungi</taxon>
        <taxon>Dikarya</taxon>
        <taxon>Ascomycota</taxon>
        <taxon>Pezizomycotina</taxon>
        <taxon>Eurotiomycetes</taxon>
        <taxon>Eurotiomycetidae</taxon>
        <taxon>Eurotiales</taxon>
        <taxon>Aspergillaceae</taxon>
        <taxon>Aspergillus</taxon>
        <taxon>Aspergillus subgen. Circumdati</taxon>
    </lineage>
</organism>
<dbReference type="AlphaFoldDB" id="A0AAD4CYK2"/>
<accession>A0AAD4CYK2</accession>
<dbReference type="EMBL" id="VCAU01000002">
    <property type="protein sequence ID" value="KAF9894846.1"/>
    <property type="molecule type" value="Genomic_DNA"/>
</dbReference>
<dbReference type="InterPro" id="IPR032675">
    <property type="entry name" value="LRR_dom_sf"/>
</dbReference>
<dbReference type="SUPFAM" id="SSF52047">
    <property type="entry name" value="RNI-like"/>
    <property type="match status" value="1"/>
</dbReference>
<protein>
    <submittedName>
        <fullName evidence="1">Uncharacterized protein</fullName>
    </submittedName>
</protein>
<dbReference type="Proteomes" id="UP001194746">
    <property type="component" value="Unassembled WGS sequence"/>
</dbReference>
<name>A0AAD4CYK2_ASPNN</name>
<dbReference type="Gene3D" id="3.80.10.10">
    <property type="entry name" value="Ribonuclease Inhibitor"/>
    <property type="match status" value="1"/>
</dbReference>